<evidence type="ECO:0000256" key="5">
    <source>
        <dbReference type="ARBA" id="ARBA00022844"/>
    </source>
</evidence>
<dbReference type="GO" id="GO:0005198">
    <property type="term" value="F:structural molecule activity"/>
    <property type="evidence" value="ECO:0007669"/>
    <property type="project" value="InterPro"/>
</dbReference>
<name>A0AAU8B6A4_9VIRU</name>
<evidence type="ECO:0000256" key="2">
    <source>
        <dbReference type="ARBA" id="ARBA00009963"/>
    </source>
</evidence>
<comment type="subcellular location">
    <subcellularLocation>
        <location evidence="1">Virion</location>
    </subcellularLocation>
</comment>
<evidence type="ECO:0000256" key="4">
    <source>
        <dbReference type="ARBA" id="ARBA00022561"/>
    </source>
</evidence>
<protein>
    <submittedName>
        <fullName evidence="6">Major capsid protein</fullName>
    </submittedName>
</protein>
<keyword evidence="4" id="KW-0167">Capsid protein</keyword>
<evidence type="ECO:0000313" key="6">
    <source>
        <dbReference type="EMBL" id="XCD07824.1"/>
    </source>
</evidence>
<dbReference type="EMBL" id="PP511816">
    <property type="protein sequence ID" value="XCD07824.1"/>
    <property type="molecule type" value="Genomic_DNA"/>
</dbReference>
<proteinExistence type="inferred from homology"/>
<dbReference type="Gene3D" id="2.60.169.10">
    <property type="entry name" value="Microviridae F protein"/>
    <property type="match status" value="2"/>
</dbReference>
<dbReference type="InterPro" id="IPR016184">
    <property type="entry name" value="Capsid/spike_ssDNA_virus"/>
</dbReference>
<accession>A0AAU8B6A4</accession>
<dbReference type="InterPro" id="IPR003514">
    <property type="entry name" value="Microviridae_protein_F"/>
</dbReference>
<organism evidence="6">
    <name type="scientific">Dulem virus 180</name>
    <dbReference type="NCBI Taxonomy" id="3145657"/>
    <lineage>
        <taxon>Viruses</taxon>
        <taxon>Monodnaviria</taxon>
        <taxon>Sangervirae</taxon>
        <taxon>Phixviricota</taxon>
        <taxon>Malgrandaviricetes</taxon>
        <taxon>Petitvirales</taxon>
        <taxon>Microviridae</taxon>
        <taxon>Microvirus</taxon>
    </lineage>
</organism>
<keyword evidence="3" id="KW-1140">T=1 icosahedral capsid protein</keyword>
<sequence length="550" mass="61229">MAKGYRNTLFTRVKTPKPPVNKFDLSHDKMLTARSGLLYPVLCQEMVPGDRFRVQSDFMCRTMPLVSPAFGSLKAYVHYFFVPNRLLWDQWEDFITGGVEGTDRPVPPYVTYADLCIDISTRTGQSDGEVGLNTLADYFGLPLGDVASGGEGLNPTPVSLLPFKAYSLIYNEYYRDQNVDPEIDLKTDMSGKQELGAGTKFSFDWHYTLYRRRWLKDYFTSALPTPQRGPDVTLPIGGQANVEYKPDVALQVAKFVPATGTLPDGETPAQFVKLSNENAGALQADGATVTAMNYDPNGTLKADLSTATAVTINDLRRAIALQKFYEISARAGSRYKETIMGHFHVTSSDARLQRPEYLGGGVSTINISEIPQTSSTGDTSPQGNLAGKGFGIGRSNRSSFFAEEHGFLIGILSIVPEAIYFQGVNKAWNRLNQEDYYWPSFAHLGEQPILKSELFAPMDTDTYSQLFGYAPRYAEYKYAPNTIHGLFRTSLANWTFARKLSAANLNSDFLSVPDINNPFAVQDETDKYLIWMSHRIDALRPMPFFGTPSI</sequence>
<evidence type="ECO:0000256" key="3">
    <source>
        <dbReference type="ARBA" id="ARBA00022431"/>
    </source>
</evidence>
<keyword evidence="5" id="KW-0946">Virion</keyword>
<reference evidence="6" key="1">
    <citation type="submission" date="2024-03" db="EMBL/GenBank/DDBJ databases">
        <title>Diverse circular DNA viruses in blood, oral, and fecal samples of captive lemurs.</title>
        <authorList>
            <person name="Paietta E.N."/>
            <person name="Kraberger S."/>
            <person name="Lund M.C."/>
            <person name="Custer J.M."/>
            <person name="Vargas K.M."/>
            <person name="Ehmke E.E."/>
            <person name="Yoder A.D."/>
            <person name="Varsani A."/>
        </authorList>
    </citation>
    <scope>NUCLEOTIDE SEQUENCE</scope>
    <source>
        <strain evidence="6">Duke_28FS_79</strain>
    </source>
</reference>
<dbReference type="SUPFAM" id="SSF88645">
    <property type="entry name" value="ssDNA viruses"/>
    <property type="match status" value="1"/>
</dbReference>
<dbReference type="InterPro" id="IPR037002">
    <property type="entry name" value="Microviridae_protein_F_sf"/>
</dbReference>
<comment type="similarity">
    <text evidence="2">Belongs to the microviridae F protein family.</text>
</comment>
<dbReference type="GO" id="GO:0039615">
    <property type="term" value="C:T=1 icosahedral viral capsid"/>
    <property type="evidence" value="ECO:0007669"/>
    <property type="project" value="UniProtKB-KW"/>
</dbReference>
<evidence type="ECO:0000256" key="1">
    <source>
        <dbReference type="ARBA" id="ARBA00004328"/>
    </source>
</evidence>
<dbReference type="Pfam" id="PF02305">
    <property type="entry name" value="Phage_F"/>
    <property type="match status" value="1"/>
</dbReference>